<name>A0A812FXN2_9DINO</name>
<feature type="compositionally biased region" description="Acidic residues" evidence="1">
    <location>
        <begin position="556"/>
        <end position="568"/>
    </location>
</feature>
<dbReference type="EMBL" id="CAJNDS010000003">
    <property type="protein sequence ID" value="CAE6913109.1"/>
    <property type="molecule type" value="Genomic_DNA"/>
</dbReference>
<dbReference type="OrthoDB" id="444499at2759"/>
<evidence type="ECO:0000313" key="3">
    <source>
        <dbReference type="Proteomes" id="UP000604046"/>
    </source>
</evidence>
<feature type="compositionally biased region" description="Basic and acidic residues" evidence="1">
    <location>
        <begin position="494"/>
        <end position="509"/>
    </location>
</feature>
<evidence type="ECO:0000256" key="1">
    <source>
        <dbReference type="SAM" id="MobiDB-lite"/>
    </source>
</evidence>
<dbReference type="Proteomes" id="UP000604046">
    <property type="component" value="Unassembled WGS sequence"/>
</dbReference>
<organism evidence="2 3">
    <name type="scientific">Symbiodinium natans</name>
    <dbReference type="NCBI Taxonomy" id="878477"/>
    <lineage>
        <taxon>Eukaryota</taxon>
        <taxon>Sar</taxon>
        <taxon>Alveolata</taxon>
        <taxon>Dinophyceae</taxon>
        <taxon>Suessiales</taxon>
        <taxon>Symbiodiniaceae</taxon>
        <taxon>Symbiodinium</taxon>
    </lineage>
</organism>
<keyword evidence="3" id="KW-1185">Reference proteome</keyword>
<protein>
    <submittedName>
        <fullName evidence="2">METTL21B protein</fullName>
    </submittedName>
</protein>
<sequence length="657" mass="74257">MASSSSSQVPGPQTDMSLYRRMLQGAVNEVSGESTNLFYPWETDAMKDFFGQESQALFHVPSIAVPSFAIPSTTPQPSKTSAQAHVALQDFPMYVSAISAFRNENFLEERARKLEKCYDKWMTLLSHNFDAFAIGASLSKEFQRSTRYEGSRKILSATFGLKSPATLDKRANSMLRYLQWHKKYRGGFGFPISRDEAWQYLSYLESEGAGASAGGAFLEAVRFSHFVLGLRDVTFIFESREVCGLAEQMLANKEPWDPADLLTVNEVKLLRIFVWDECQSVIDRVGAVHFLHAIYSRSRWSDFRHVHEILPDFDDEHVGYLEVTTRWHKTAKNADVKGKLLPIVAPSRGLVEEPWTKAWVALREKLNLPTTGVVDGPLLPAPDLAEVGKWTKRPVVAKEATEWLRRILGLMQPLTPPSASSHSFKSSPLSWCAKFGIPSPDQDILGRHVTMGSKHVYARELIAKPLRQFEFVLEQIRTNIFDPDRTRSGYFVRSGKEPPKERSQDIEVREDSEEPSGDKEIALFTERCEDVKDKEDPEDLVEAPLAEQGASRVEVQEQDESGSSESEESTSMSSSSEDVPRNKVRKIEANTKEQHHYAHVKSGVVHAINTGDNMYDMNKFICGKENSEKYVKVDNRRTAMRITCQRCFKAQHVSAIE</sequence>
<evidence type="ECO:0000313" key="2">
    <source>
        <dbReference type="EMBL" id="CAE6913109.1"/>
    </source>
</evidence>
<proteinExistence type="predicted"/>
<accession>A0A812FXN2</accession>
<feature type="region of interest" description="Disordered" evidence="1">
    <location>
        <begin position="487"/>
        <end position="582"/>
    </location>
</feature>
<dbReference type="AlphaFoldDB" id="A0A812FXN2"/>
<gene>
    <name evidence="2" type="primary">METTL21B</name>
    <name evidence="2" type="ORF">SNAT2548_LOCUS175</name>
</gene>
<comment type="caution">
    <text evidence="2">The sequence shown here is derived from an EMBL/GenBank/DDBJ whole genome shotgun (WGS) entry which is preliminary data.</text>
</comment>
<reference evidence="2" key="1">
    <citation type="submission" date="2021-02" db="EMBL/GenBank/DDBJ databases">
        <authorList>
            <person name="Dougan E. K."/>
            <person name="Rhodes N."/>
            <person name="Thang M."/>
            <person name="Chan C."/>
        </authorList>
    </citation>
    <scope>NUCLEOTIDE SEQUENCE</scope>
</reference>
<feature type="compositionally biased region" description="Basic and acidic residues" evidence="1">
    <location>
        <begin position="516"/>
        <end position="535"/>
    </location>
</feature>